<dbReference type="AlphaFoldDB" id="A0A1Q5TL99"/>
<feature type="compositionally biased region" description="Basic and acidic residues" evidence="1">
    <location>
        <begin position="22"/>
        <end position="33"/>
    </location>
</feature>
<name>A0A1Q5TL99_9EURO</name>
<evidence type="ECO:0000313" key="2">
    <source>
        <dbReference type="EMBL" id="OKP00959.1"/>
    </source>
</evidence>
<evidence type="ECO:0000256" key="1">
    <source>
        <dbReference type="SAM" id="MobiDB-lite"/>
    </source>
</evidence>
<dbReference type="Pfam" id="PF10685">
    <property type="entry name" value="KGG"/>
    <property type="match status" value="1"/>
</dbReference>
<protein>
    <recommendedName>
        <fullName evidence="4">Conidiation-specific protein 10</fullName>
    </recommendedName>
</protein>
<dbReference type="Proteomes" id="UP000186955">
    <property type="component" value="Unassembled WGS sequence"/>
</dbReference>
<feature type="region of interest" description="Disordered" evidence="1">
    <location>
        <begin position="1"/>
        <end position="80"/>
    </location>
</feature>
<dbReference type="InterPro" id="IPR019626">
    <property type="entry name" value="Stress-induced_KGG_rpt"/>
</dbReference>
<comment type="caution">
    <text evidence="2">The sequence shown here is derived from an EMBL/GenBank/DDBJ whole genome shotgun (WGS) entry which is preliminary data.</text>
</comment>
<sequence length="80" mass="8785">MSEIGHRGGKKGGKARGVGGFHDMDPEKQHEIASRGGRATRKADRELAEAATQAQKREIGLGRRTHQPPVVPPTFEEWQT</sequence>
<dbReference type="STRING" id="1316194.A0A1Q5TL99"/>
<evidence type="ECO:0000313" key="3">
    <source>
        <dbReference type="Proteomes" id="UP000186955"/>
    </source>
</evidence>
<organism evidence="2 3">
    <name type="scientific">Penicillium subrubescens</name>
    <dbReference type="NCBI Taxonomy" id="1316194"/>
    <lineage>
        <taxon>Eukaryota</taxon>
        <taxon>Fungi</taxon>
        <taxon>Dikarya</taxon>
        <taxon>Ascomycota</taxon>
        <taxon>Pezizomycotina</taxon>
        <taxon>Eurotiomycetes</taxon>
        <taxon>Eurotiomycetidae</taxon>
        <taxon>Eurotiales</taxon>
        <taxon>Aspergillaceae</taxon>
        <taxon>Penicillium</taxon>
    </lineage>
</organism>
<accession>A0A1Q5TL99</accession>
<gene>
    <name evidence="2" type="ORF">PENSUB_7540</name>
</gene>
<dbReference type="EMBL" id="MNBE01000642">
    <property type="protein sequence ID" value="OKP00959.1"/>
    <property type="molecule type" value="Genomic_DNA"/>
</dbReference>
<keyword evidence="3" id="KW-1185">Reference proteome</keyword>
<reference evidence="2 3" key="1">
    <citation type="submission" date="2016-10" db="EMBL/GenBank/DDBJ databases">
        <title>Genome sequence of the ascomycete fungus Penicillium subrubescens.</title>
        <authorList>
            <person name="De Vries R.P."/>
            <person name="Peng M."/>
            <person name="Dilokpimol A."/>
            <person name="Hilden K."/>
            <person name="Makela M.R."/>
            <person name="Grigoriev I."/>
            <person name="Riley R."/>
            <person name="Granchi Z."/>
        </authorList>
    </citation>
    <scope>NUCLEOTIDE SEQUENCE [LARGE SCALE GENOMIC DNA]</scope>
    <source>
        <strain evidence="2 3">CBS 132785</strain>
    </source>
</reference>
<evidence type="ECO:0008006" key="4">
    <source>
        <dbReference type="Google" id="ProtNLM"/>
    </source>
</evidence>
<proteinExistence type="predicted"/>